<sequence>MTPEEIDTELRQHDLTHRRFAEELYALDNAGAHSYLRDGELTGLTGKAAAESGTRLSALWSQFGALGTVVDRAKELRSRRTRLAEPEHSELTMLLREDVVSLGADGLRPGDSGGEVTERVSLPDLTKRMNGSVTALKDLYAEVDAACARVAERLSSLTAAVDDAERLTELLDLTTDTTDPDGLAALERELTVLRGAALADPLDPAVTGRLDGFAARVTPVLASLAALDTLRTGLPERLLLRRSAIAELAAAEKEAAEITAVVEVKIAQVRIPALSPQASPLRQRLGDLRRLAAAGRWRLLAERLEQIDRDVTAAREAAATVNETATALMDRRAELRGRLKAYQMKAGRTGAAESAEITSQYEIARALLWTAPCDLRAATRAVRDFQQALLATEESG</sequence>
<dbReference type="RefSeq" id="WP_184786552.1">
    <property type="nucleotide sequence ID" value="NZ_BONT01000013.1"/>
</dbReference>
<gene>
    <name evidence="1" type="ORF">HNR73_001517</name>
</gene>
<protein>
    <submittedName>
        <fullName evidence="1">Uncharacterized protein</fullName>
    </submittedName>
</protein>
<dbReference type="AlphaFoldDB" id="A0A841FKH8"/>
<evidence type="ECO:0000313" key="1">
    <source>
        <dbReference type="EMBL" id="MBB6033667.1"/>
    </source>
</evidence>
<keyword evidence="2" id="KW-1185">Reference proteome</keyword>
<name>A0A841FKH8_9ACTN</name>
<reference evidence="1 2" key="1">
    <citation type="submission" date="2020-08" db="EMBL/GenBank/DDBJ databases">
        <title>Genomic Encyclopedia of Type Strains, Phase IV (KMG-IV): sequencing the most valuable type-strain genomes for metagenomic binning, comparative biology and taxonomic classification.</title>
        <authorList>
            <person name="Goeker M."/>
        </authorList>
    </citation>
    <scope>NUCLEOTIDE SEQUENCE [LARGE SCALE GENOMIC DNA]</scope>
    <source>
        <strain evidence="1 2">YIM 65646</strain>
    </source>
</reference>
<dbReference type="EMBL" id="JACHGT010000003">
    <property type="protein sequence ID" value="MBB6033667.1"/>
    <property type="molecule type" value="Genomic_DNA"/>
</dbReference>
<accession>A0A841FKH8</accession>
<organism evidence="1 2">
    <name type="scientific">Phytomonospora endophytica</name>
    <dbReference type="NCBI Taxonomy" id="714109"/>
    <lineage>
        <taxon>Bacteria</taxon>
        <taxon>Bacillati</taxon>
        <taxon>Actinomycetota</taxon>
        <taxon>Actinomycetes</taxon>
        <taxon>Micromonosporales</taxon>
        <taxon>Micromonosporaceae</taxon>
        <taxon>Phytomonospora</taxon>
    </lineage>
</organism>
<proteinExistence type="predicted"/>
<comment type="caution">
    <text evidence="1">The sequence shown here is derived from an EMBL/GenBank/DDBJ whole genome shotgun (WGS) entry which is preliminary data.</text>
</comment>
<evidence type="ECO:0000313" key="2">
    <source>
        <dbReference type="Proteomes" id="UP000548476"/>
    </source>
</evidence>
<dbReference type="Proteomes" id="UP000548476">
    <property type="component" value="Unassembled WGS sequence"/>
</dbReference>